<evidence type="ECO:0000256" key="5">
    <source>
        <dbReference type="RuleBase" id="RU367022"/>
    </source>
</evidence>
<evidence type="ECO:0000313" key="7">
    <source>
        <dbReference type="EMBL" id="KAJ7780044.1"/>
    </source>
</evidence>
<dbReference type="InterPro" id="IPR007274">
    <property type="entry name" value="Cop_transporter"/>
</dbReference>
<evidence type="ECO:0000256" key="1">
    <source>
        <dbReference type="ARBA" id="ARBA00004141"/>
    </source>
</evidence>
<keyword evidence="5" id="KW-0813">Transport</keyword>
<keyword evidence="5" id="KW-0186">Copper</keyword>
<evidence type="ECO:0000256" key="2">
    <source>
        <dbReference type="ARBA" id="ARBA00022692"/>
    </source>
</evidence>
<evidence type="ECO:0000256" key="6">
    <source>
        <dbReference type="SAM" id="SignalP"/>
    </source>
</evidence>
<dbReference type="Proteomes" id="UP001215280">
    <property type="component" value="Unassembled WGS sequence"/>
</dbReference>
<name>A0AAD7KC71_9AGAR</name>
<feature type="signal peptide" evidence="6">
    <location>
        <begin position="1"/>
        <end position="19"/>
    </location>
</feature>
<accession>A0AAD7KC71</accession>
<dbReference type="PANTHER" id="PTHR12483">
    <property type="entry name" value="SOLUTE CARRIER FAMILY 31 COPPER TRANSPORTERS"/>
    <property type="match status" value="1"/>
</dbReference>
<dbReference type="AlphaFoldDB" id="A0AAD7KC71"/>
<comment type="similarity">
    <text evidence="5">Belongs to the copper transporter (Ctr) (TC 1.A.56) family. SLC31A subfamily.</text>
</comment>
<evidence type="ECO:0000256" key="4">
    <source>
        <dbReference type="ARBA" id="ARBA00023136"/>
    </source>
</evidence>
<feature type="chain" id="PRO_5041923308" description="Copper transport protein" evidence="6">
    <location>
        <begin position="20"/>
        <end position="188"/>
    </location>
</feature>
<feature type="transmembrane region" description="Helical" evidence="5">
    <location>
        <begin position="146"/>
        <end position="170"/>
    </location>
</feature>
<protein>
    <recommendedName>
        <fullName evidence="5">Copper transport protein</fullName>
    </recommendedName>
</protein>
<dbReference type="GO" id="GO:0005886">
    <property type="term" value="C:plasma membrane"/>
    <property type="evidence" value="ECO:0007669"/>
    <property type="project" value="TreeGrafter"/>
</dbReference>
<evidence type="ECO:0000313" key="8">
    <source>
        <dbReference type="Proteomes" id="UP001215280"/>
    </source>
</evidence>
<keyword evidence="2 5" id="KW-0812">Transmembrane</keyword>
<comment type="caution">
    <text evidence="7">The sequence shown here is derived from an EMBL/GenBank/DDBJ whole genome shotgun (WGS) entry which is preliminary data.</text>
</comment>
<evidence type="ECO:0000256" key="3">
    <source>
        <dbReference type="ARBA" id="ARBA00022989"/>
    </source>
</evidence>
<dbReference type="EMBL" id="JARJLG010000006">
    <property type="protein sequence ID" value="KAJ7780044.1"/>
    <property type="molecule type" value="Genomic_DNA"/>
</dbReference>
<dbReference type="GO" id="GO:0005375">
    <property type="term" value="F:copper ion transmembrane transporter activity"/>
    <property type="evidence" value="ECO:0007669"/>
    <property type="project" value="UniProtKB-UniRule"/>
</dbReference>
<comment type="subcellular location">
    <subcellularLocation>
        <location evidence="1 5">Membrane</location>
        <topology evidence="1 5">Multi-pass membrane protein</topology>
    </subcellularLocation>
</comment>
<dbReference type="Pfam" id="PF04145">
    <property type="entry name" value="Ctr"/>
    <property type="match status" value="1"/>
</dbReference>
<keyword evidence="5" id="KW-0406">Ion transport</keyword>
<keyword evidence="5" id="KW-0187">Copper transport</keyword>
<feature type="transmembrane region" description="Helical" evidence="5">
    <location>
        <begin position="62"/>
        <end position="81"/>
    </location>
</feature>
<keyword evidence="4 5" id="KW-0472">Membrane</keyword>
<sequence length="188" mass="20457">MSSILPILSVLLLALGARGAENGMDMSMDDGMTLATGSMLPMLHFTLGDTLWFDGWVPQTRGALFGACVGLFVLALVDRWVAAMRALMEAHWREAGQRAGRVAEKECENHDENKKSRRRLGMRLRAPSFVPAHDVMRGAMHAVQATLGFAFMLAVMTFQASYIITLIGGLGVGEMLFGRYTGAAVGRH</sequence>
<keyword evidence="6" id="KW-0732">Signal</keyword>
<dbReference type="PANTHER" id="PTHR12483:SF27">
    <property type="entry name" value="COPPER TRANSPORT PROTEIN CTR1"/>
    <property type="match status" value="1"/>
</dbReference>
<proteinExistence type="inferred from homology"/>
<organism evidence="7 8">
    <name type="scientific">Mycena maculata</name>
    <dbReference type="NCBI Taxonomy" id="230809"/>
    <lineage>
        <taxon>Eukaryota</taxon>
        <taxon>Fungi</taxon>
        <taxon>Dikarya</taxon>
        <taxon>Basidiomycota</taxon>
        <taxon>Agaricomycotina</taxon>
        <taxon>Agaricomycetes</taxon>
        <taxon>Agaricomycetidae</taxon>
        <taxon>Agaricales</taxon>
        <taxon>Marasmiineae</taxon>
        <taxon>Mycenaceae</taxon>
        <taxon>Mycena</taxon>
    </lineage>
</organism>
<keyword evidence="3 5" id="KW-1133">Transmembrane helix</keyword>
<reference evidence="7" key="1">
    <citation type="submission" date="2023-03" db="EMBL/GenBank/DDBJ databases">
        <title>Massive genome expansion in bonnet fungi (Mycena s.s.) driven by repeated elements and novel gene families across ecological guilds.</title>
        <authorList>
            <consortium name="Lawrence Berkeley National Laboratory"/>
            <person name="Harder C.B."/>
            <person name="Miyauchi S."/>
            <person name="Viragh M."/>
            <person name="Kuo A."/>
            <person name="Thoen E."/>
            <person name="Andreopoulos B."/>
            <person name="Lu D."/>
            <person name="Skrede I."/>
            <person name="Drula E."/>
            <person name="Henrissat B."/>
            <person name="Morin E."/>
            <person name="Kohler A."/>
            <person name="Barry K."/>
            <person name="LaButti K."/>
            <person name="Morin E."/>
            <person name="Salamov A."/>
            <person name="Lipzen A."/>
            <person name="Mereny Z."/>
            <person name="Hegedus B."/>
            <person name="Baldrian P."/>
            <person name="Stursova M."/>
            <person name="Weitz H."/>
            <person name="Taylor A."/>
            <person name="Grigoriev I.V."/>
            <person name="Nagy L.G."/>
            <person name="Martin F."/>
            <person name="Kauserud H."/>
        </authorList>
    </citation>
    <scope>NUCLEOTIDE SEQUENCE</scope>
    <source>
        <strain evidence="7">CBHHK188m</strain>
    </source>
</reference>
<gene>
    <name evidence="7" type="ORF">DFH07DRAFT_729967</name>
</gene>
<keyword evidence="8" id="KW-1185">Reference proteome</keyword>